<proteinExistence type="predicted"/>
<evidence type="ECO:0000313" key="3">
    <source>
        <dbReference type="Proteomes" id="UP000515291"/>
    </source>
</evidence>
<dbReference type="InterPro" id="IPR038268">
    <property type="entry name" value="RHH_sf"/>
</dbReference>
<dbReference type="Proteomes" id="UP000515291">
    <property type="component" value="Chromosome"/>
</dbReference>
<accession>A0A7G6U1I3</accession>
<dbReference type="Pfam" id="PF13467">
    <property type="entry name" value="RHH_4"/>
    <property type="match status" value="1"/>
</dbReference>
<reference evidence="3" key="1">
    <citation type="journal article" date="2020" name="Mol. Plant Microbe">
        <title>Rhizobial microsymbionts of the narrowly endemic Oxytropis species growing in Kamchatka are characterized by significant genetic diversity and possess a set of genes that are associated with T3SS and T6SS secretion systems and can affect the development of symbiosis.</title>
        <authorList>
            <person name="Safronova V."/>
            <person name="Guro P."/>
            <person name="Sazanova A."/>
            <person name="Kuznetsova I."/>
            <person name="Belimov A."/>
            <person name="Yakubov V."/>
            <person name="Chirak E."/>
            <person name="Afonin A."/>
            <person name="Gogolev Y."/>
            <person name="Andronov E."/>
            <person name="Tikhonovich I."/>
        </authorList>
    </citation>
    <scope>NUCLEOTIDE SEQUENCE [LARGE SCALE GENOMIC DNA]</scope>
    <source>
        <strain evidence="3">581</strain>
    </source>
</reference>
<dbReference type="Gene3D" id="1.10.3990.20">
    <property type="entry name" value="protein bp1543"/>
    <property type="match status" value="1"/>
</dbReference>
<dbReference type="InterPro" id="IPR027373">
    <property type="entry name" value="RHH_dom"/>
</dbReference>
<dbReference type="AlphaFoldDB" id="A0A7G6U1I3"/>
<name>A0A7G6U1I3_9BRAD</name>
<sequence>MPQGRRSKWKSPFRKRSMNVDEYKASVSLKEAFWEALKEIAALKRVTLSTLVERIDRDRRQRGHRNLSSALRLFVLGRYRDGGVTPLQ</sequence>
<feature type="domain" description="Ribbon-helix-helix" evidence="1">
    <location>
        <begin position="14"/>
        <end position="77"/>
    </location>
</feature>
<protein>
    <submittedName>
        <fullName evidence="2">Ribbon-helix-helix domain-containing protein</fullName>
    </submittedName>
</protein>
<gene>
    <name evidence="2" type="ORF">HB776_17815</name>
</gene>
<organism evidence="2 3">
    <name type="scientific">Tardiphaga robiniae</name>
    <dbReference type="NCBI Taxonomy" id="943830"/>
    <lineage>
        <taxon>Bacteria</taxon>
        <taxon>Pseudomonadati</taxon>
        <taxon>Pseudomonadota</taxon>
        <taxon>Alphaproteobacteria</taxon>
        <taxon>Hyphomicrobiales</taxon>
        <taxon>Nitrobacteraceae</taxon>
        <taxon>Tardiphaga</taxon>
    </lineage>
</organism>
<dbReference type="KEGG" id="trb:HB776_17815"/>
<evidence type="ECO:0000313" key="2">
    <source>
        <dbReference type="EMBL" id="QND72865.1"/>
    </source>
</evidence>
<evidence type="ECO:0000259" key="1">
    <source>
        <dbReference type="Pfam" id="PF13467"/>
    </source>
</evidence>
<dbReference type="EMBL" id="CP050292">
    <property type="protein sequence ID" value="QND72865.1"/>
    <property type="molecule type" value="Genomic_DNA"/>
</dbReference>